<protein>
    <submittedName>
        <fullName evidence="3">NFAC1 factor</fullName>
    </submittedName>
</protein>
<name>A0A8X7X9Z7_POLSE</name>
<dbReference type="SUPFAM" id="SSF49417">
    <property type="entry name" value="p53-like transcription factors"/>
    <property type="match status" value="1"/>
</dbReference>
<proteinExistence type="predicted"/>
<evidence type="ECO:0000313" key="3">
    <source>
        <dbReference type="EMBL" id="KAG2465210.1"/>
    </source>
</evidence>
<dbReference type="Gene3D" id="2.60.40.340">
    <property type="entry name" value="Rel homology domain (RHD), DNA-binding domain"/>
    <property type="match status" value="1"/>
</dbReference>
<dbReference type="PANTHER" id="PTHR12533">
    <property type="entry name" value="NFAT"/>
    <property type="match status" value="1"/>
</dbReference>
<feature type="domain" description="RHD" evidence="2">
    <location>
        <begin position="58"/>
        <end position="187"/>
    </location>
</feature>
<feature type="region of interest" description="Disordered" evidence="1">
    <location>
        <begin position="365"/>
        <end position="454"/>
    </location>
</feature>
<accession>A0A8X7X9Z7</accession>
<comment type="caution">
    <text evidence="3">The sequence shown here is derived from an EMBL/GenBank/DDBJ whole genome shotgun (WGS) entry which is preliminary data.</text>
</comment>
<dbReference type="InterPro" id="IPR037059">
    <property type="entry name" value="RHD_DNA_bind_dom_sf"/>
</dbReference>
<dbReference type="Proteomes" id="UP000886611">
    <property type="component" value="Unassembled WGS sequence"/>
</dbReference>
<feature type="compositionally biased region" description="Polar residues" evidence="1">
    <location>
        <begin position="404"/>
        <end position="432"/>
    </location>
</feature>
<gene>
    <name evidence="3" type="primary">Nfatc1_1</name>
    <name evidence="3" type="ORF">GTO96_0009894</name>
</gene>
<dbReference type="GO" id="GO:0033173">
    <property type="term" value="P:calcineurin-NFAT signaling cascade"/>
    <property type="evidence" value="ECO:0007669"/>
    <property type="project" value="TreeGrafter"/>
</dbReference>
<dbReference type="GO" id="GO:0000978">
    <property type="term" value="F:RNA polymerase II cis-regulatory region sequence-specific DNA binding"/>
    <property type="evidence" value="ECO:0007669"/>
    <property type="project" value="TreeGrafter"/>
</dbReference>
<dbReference type="EMBL" id="JAATIS010002524">
    <property type="protein sequence ID" value="KAG2465210.1"/>
    <property type="molecule type" value="Genomic_DNA"/>
</dbReference>
<evidence type="ECO:0000313" key="4">
    <source>
        <dbReference type="Proteomes" id="UP000886611"/>
    </source>
</evidence>
<dbReference type="PROSITE" id="PS50254">
    <property type="entry name" value="REL_2"/>
    <property type="match status" value="1"/>
</dbReference>
<dbReference type="Pfam" id="PF00554">
    <property type="entry name" value="RHD_DNA_bind"/>
    <property type="match status" value="1"/>
</dbReference>
<dbReference type="InterPro" id="IPR008366">
    <property type="entry name" value="NFAT"/>
</dbReference>
<dbReference type="AlphaFoldDB" id="A0A8X7X9Z7"/>
<feature type="compositionally biased region" description="Low complexity" evidence="1">
    <location>
        <begin position="383"/>
        <end position="394"/>
    </location>
</feature>
<dbReference type="InterPro" id="IPR011539">
    <property type="entry name" value="RHD_DNA_bind_dom"/>
</dbReference>
<dbReference type="Gene3D" id="2.60.40.10">
    <property type="entry name" value="Immunoglobulins"/>
    <property type="match status" value="1"/>
</dbReference>
<reference evidence="3 4" key="1">
    <citation type="journal article" date="2021" name="Cell">
        <title>Tracing the genetic footprints of vertebrate landing in non-teleost ray-finned fishes.</title>
        <authorList>
            <person name="Bi X."/>
            <person name="Wang K."/>
            <person name="Yang L."/>
            <person name="Pan H."/>
            <person name="Jiang H."/>
            <person name="Wei Q."/>
            <person name="Fang M."/>
            <person name="Yu H."/>
            <person name="Zhu C."/>
            <person name="Cai Y."/>
            <person name="He Y."/>
            <person name="Gan X."/>
            <person name="Zeng H."/>
            <person name="Yu D."/>
            <person name="Zhu Y."/>
            <person name="Jiang H."/>
            <person name="Qiu Q."/>
            <person name="Yang H."/>
            <person name="Zhang Y.E."/>
            <person name="Wang W."/>
            <person name="Zhu M."/>
            <person name="He S."/>
            <person name="Zhang G."/>
        </authorList>
    </citation>
    <scope>NUCLEOTIDE SEQUENCE [LARGE SCALE GENOMIC DNA]</scope>
    <source>
        <strain evidence="3">Bchr_013</strain>
    </source>
</reference>
<organism evidence="3 4">
    <name type="scientific">Polypterus senegalus</name>
    <name type="common">Senegal bichir</name>
    <dbReference type="NCBI Taxonomy" id="55291"/>
    <lineage>
        <taxon>Eukaryota</taxon>
        <taxon>Metazoa</taxon>
        <taxon>Chordata</taxon>
        <taxon>Craniata</taxon>
        <taxon>Vertebrata</taxon>
        <taxon>Euteleostomi</taxon>
        <taxon>Actinopterygii</taxon>
        <taxon>Polypteriformes</taxon>
        <taxon>Polypteridae</taxon>
        <taxon>Polypterus</taxon>
    </lineage>
</organism>
<keyword evidence="4" id="KW-1185">Reference proteome</keyword>
<dbReference type="Gene3D" id="3.90.70.80">
    <property type="match status" value="1"/>
</dbReference>
<feature type="non-terminal residue" evidence="3">
    <location>
        <position position="550"/>
    </location>
</feature>
<dbReference type="InterPro" id="IPR013783">
    <property type="entry name" value="Ig-like_fold"/>
</dbReference>
<dbReference type="InterPro" id="IPR008967">
    <property type="entry name" value="p53-like_TF_DNA-bd_sf"/>
</dbReference>
<feature type="compositionally biased region" description="Polar residues" evidence="1">
    <location>
        <begin position="365"/>
        <end position="374"/>
    </location>
</feature>
<sequence>MQIMWYGSSSKPAVDRVKEVKNKPICSAPLFTTRAAETQSGRRIAQAMGVAERREQGLHGYMENEPLTLQLFIGTADDRLLRPHAFYQVHRITGKTVSTASHEVMLSNTKVLEIPLLPENNMRAIIDCAGILKLRNSDIELRKGETDIGRKNTRVRMVFRVHISQPNGRTISLQAASNPIECSQRSAQELPLVEKQTLDSFAVTGGKKMVLNGHNFLSDSKVIFVEKAPVPIIKTEPTDDYELSPICGPVAPGLSTVSKSFYNQQVLTTLMPSDPSPCFMGNFSSCHQRNTVMLSGSPTLNSNSKLNELSSSAYSKCLSSIGHNQLAGVQQPSAGVPIIQEVPSRAIDVPSSSPDQSSLIMLQPQVSRHLSSNSHDLRQTLYPNSPSSSPVPSNTQEAPYGQAYSPSHSSTSMTQGQQHQKTPQNSPPTNHLGSLPGLEEENSETSLPVTVKREPEELDQMYLDDGTHFLYHSNRTSINMSIEVITIDQRTVTYRVVSMPGDGTYLFHSLCYILHGHIRLTLDIRRNIVSYVLNDWDRFKVWTDDGTGDN</sequence>
<dbReference type="InterPro" id="IPR014756">
    <property type="entry name" value="Ig_E-set"/>
</dbReference>
<feature type="non-terminal residue" evidence="3">
    <location>
        <position position="1"/>
    </location>
</feature>
<dbReference type="PRINTS" id="PR01789">
    <property type="entry name" value="NUCFACTORATC"/>
</dbReference>
<evidence type="ECO:0000259" key="2">
    <source>
        <dbReference type="PROSITE" id="PS50254"/>
    </source>
</evidence>
<dbReference type="GO" id="GO:0005667">
    <property type="term" value="C:transcription regulator complex"/>
    <property type="evidence" value="ECO:0007669"/>
    <property type="project" value="TreeGrafter"/>
</dbReference>
<dbReference type="PANTHER" id="PTHR12533:SF5">
    <property type="entry name" value="NUCLEAR FACTOR OF ACTIVATED T-CELLS, CYTOPLASMIC 1"/>
    <property type="match status" value="1"/>
</dbReference>
<evidence type="ECO:0000256" key="1">
    <source>
        <dbReference type="SAM" id="MobiDB-lite"/>
    </source>
</evidence>
<dbReference type="SUPFAM" id="SSF81296">
    <property type="entry name" value="E set domains"/>
    <property type="match status" value="1"/>
</dbReference>
<dbReference type="GO" id="GO:0000981">
    <property type="term" value="F:DNA-binding transcription factor activity, RNA polymerase II-specific"/>
    <property type="evidence" value="ECO:0007669"/>
    <property type="project" value="TreeGrafter"/>
</dbReference>